<feature type="transmembrane region" description="Helical" evidence="7">
    <location>
        <begin position="12"/>
        <end position="29"/>
    </location>
</feature>
<feature type="transmembrane region" description="Helical" evidence="7">
    <location>
        <begin position="438"/>
        <end position="458"/>
    </location>
</feature>
<evidence type="ECO:0000256" key="6">
    <source>
        <dbReference type="ARBA" id="ARBA00023136"/>
    </source>
</evidence>
<dbReference type="Pfam" id="PF07670">
    <property type="entry name" value="Gate"/>
    <property type="match status" value="1"/>
</dbReference>
<feature type="transmembrane region" description="Helical" evidence="7">
    <location>
        <begin position="49"/>
        <end position="67"/>
    </location>
</feature>
<dbReference type="STRING" id="673862.BABL1_gene_726"/>
<evidence type="ECO:0000256" key="3">
    <source>
        <dbReference type="ARBA" id="ARBA00022475"/>
    </source>
</evidence>
<dbReference type="InterPro" id="IPR011642">
    <property type="entry name" value="Gate_dom"/>
</dbReference>
<keyword evidence="3" id="KW-1003">Cell membrane</keyword>
<sequence length="459" mass="50272">MFISTNWRYQLSRYNFFAIIATLVSLTLIEYKYSIIQTFISYLNQHNRVNNIVGIFIVLLISYLASYKKNSINFKLILSGLLIHLSLGLLVLKTSIGSNTLEYISGLISKLYLAADKGIEFVFGKLSIIKEPSDFIFAIKVLPVIVFFGAFISLLFHLKIIQKTVYFISLFLRPILGTSGAETLCTVANSFLGQTEAPLLIKSYLKNMTRSEFMLVMISGMSTISAAILAVFASIGVPAKHLLASSILSIPASIIISKILYPETEIPQTLNMTKIDSEVKTINIIDAISTGTTDGLYLALNVGAMLIAFIALISMANNILDFSCLTINNIFQYLNINFKLSSITLDNILGFICLPFGWLLGFKDAEAFKIAELIGTKIAINELVAYSKMVNYGLSERAIAITTYALCGFSNFSCIGIQIGAIGALVPEKRKWLSEFGLKAVLGGALANLLSALIAGLLI</sequence>
<protein>
    <submittedName>
        <fullName evidence="11">Nucleoside permease</fullName>
    </submittedName>
</protein>
<dbReference type="Pfam" id="PF07662">
    <property type="entry name" value="Nucleos_tra2_C"/>
    <property type="match status" value="1"/>
</dbReference>
<feature type="transmembrane region" description="Helical" evidence="7">
    <location>
        <begin position="74"/>
        <end position="92"/>
    </location>
</feature>
<dbReference type="AlphaFoldDB" id="V6DHI8"/>
<reference evidence="11 12" key="1">
    <citation type="journal article" date="2015" name="Biol. Direct">
        <title>Babela massiliensis, a representative of a widespread bacterial phylum with unusual adaptations to parasitism in amoebae.</title>
        <authorList>
            <person name="Pagnier I."/>
            <person name="Yutin N."/>
            <person name="Croce O."/>
            <person name="Makarova K.S."/>
            <person name="Wolf Y.I."/>
            <person name="Benamar S."/>
            <person name="Raoult D."/>
            <person name="Koonin E.V."/>
            <person name="La Scola B."/>
        </authorList>
    </citation>
    <scope>NUCLEOTIDE SEQUENCE [LARGE SCALE GENOMIC DNA]</scope>
    <source>
        <strain evidence="12">BABL1</strain>
    </source>
</reference>
<feature type="domain" description="Nucleoside transporter/FeoB GTPase Gate" evidence="10">
    <location>
        <begin position="138"/>
        <end position="236"/>
    </location>
</feature>
<gene>
    <name evidence="11" type="primary">psuT</name>
    <name evidence="11" type="ORF">BABL1_gene_726</name>
</gene>
<feature type="transmembrane region" description="Helical" evidence="7">
    <location>
        <begin position="213"/>
        <end position="235"/>
    </location>
</feature>
<evidence type="ECO:0000259" key="10">
    <source>
        <dbReference type="Pfam" id="PF07670"/>
    </source>
</evidence>
<feature type="transmembrane region" description="Helical" evidence="7">
    <location>
        <begin position="242"/>
        <end position="261"/>
    </location>
</feature>
<accession>V6DHI8</accession>
<evidence type="ECO:0000256" key="2">
    <source>
        <dbReference type="ARBA" id="ARBA00009033"/>
    </source>
</evidence>
<feature type="transmembrane region" description="Helical" evidence="7">
    <location>
        <begin position="398"/>
        <end position="426"/>
    </location>
</feature>
<dbReference type="PANTHER" id="PTHR10590">
    <property type="entry name" value="SODIUM/NUCLEOSIDE COTRANSPORTER"/>
    <property type="match status" value="1"/>
</dbReference>
<evidence type="ECO:0000313" key="11">
    <source>
        <dbReference type="EMBL" id="CDK31015.1"/>
    </source>
</evidence>
<dbReference type="Pfam" id="PF01773">
    <property type="entry name" value="Nucleos_tra2_N"/>
    <property type="match status" value="1"/>
</dbReference>
<feature type="transmembrane region" description="Helical" evidence="7">
    <location>
        <begin position="296"/>
        <end position="320"/>
    </location>
</feature>
<evidence type="ECO:0000256" key="4">
    <source>
        <dbReference type="ARBA" id="ARBA00022692"/>
    </source>
</evidence>
<feature type="domain" description="Concentrative nucleoside transporter C-terminal" evidence="9">
    <location>
        <begin position="241"/>
        <end position="456"/>
    </location>
</feature>
<dbReference type="PANTHER" id="PTHR10590:SF4">
    <property type="entry name" value="SOLUTE CARRIER FAMILY 28 MEMBER 3"/>
    <property type="match status" value="1"/>
</dbReference>
<dbReference type="RefSeq" id="WP_023792997.1">
    <property type="nucleotide sequence ID" value="NC_023003.1"/>
</dbReference>
<keyword evidence="6 7" id="KW-0472">Membrane</keyword>
<evidence type="ECO:0000259" key="9">
    <source>
        <dbReference type="Pfam" id="PF07662"/>
    </source>
</evidence>
<dbReference type="InterPro" id="IPR002668">
    <property type="entry name" value="CNT_N_dom"/>
</dbReference>
<feature type="transmembrane region" description="Helical" evidence="7">
    <location>
        <begin position="340"/>
        <end position="360"/>
    </location>
</feature>
<dbReference type="GO" id="GO:0005886">
    <property type="term" value="C:plasma membrane"/>
    <property type="evidence" value="ECO:0007669"/>
    <property type="project" value="UniProtKB-SubCell"/>
</dbReference>
<dbReference type="KEGG" id="dpb:BABL1_gene_726"/>
<keyword evidence="12" id="KW-1185">Reference proteome</keyword>
<organism evidence="11 12">
    <name type="scientific">Candidatus Babela massiliensis</name>
    <dbReference type="NCBI Taxonomy" id="673862"/>
    <lineage>
        <taxon>Bacteria</taxon>
        <taxon>Candidatus Babelota</taxon>
        <taxon>Candidatus Babeliae</taxon>
        <taxon>Candidatus Babeliales</taxon>
        <taxon>Candidatus Babeliaceae</taxon>
        <taxon>Candidatus Babela</taxon>
    </lineage>
</organism>
<comment type="subcellular location">
    <subcellularLocation>
        <location evidence="1">Cell membrane</location>
        <topology evidence="1">Multi-pass membrane protein</topology>
    </subcellularLocation>
</comment>
<evidence type="ECO:0000256" key="5">
    <source>
        <dbReference type="ARBA" id="ARBA00022989"/>
    </source>
</evidence>
<dbReference type="InterPro" id="IPR011657">
    <property type="entry name" value="CNT_C_dom"/>
</dbReference>
<dbReference type="Proteomes" id="UP000018769">
    <property type="component" value="Chromosome I"/>
</dbReference>
<keyword evidence="4 7" id="KW-0812">Transmembrane</keyword>
<feature type="transmembrane region" description="Helical" evidence="7">
    <location>
        <begin position="135"/>
        <end position="158"/>
    </location>
</feature>
<dbReference type="EMBL" id="HG793133">
    <property type="protein sequence ID" value="CDK31015.1"/>
    <property type="molecule type" value="Genomic_DNA"/>
</dbReference>
<feature type="domain" description="Concentrative nucleoside transporter N-terminal" evidence="8">
    <location>
        <begin position="53"/>
        <end position="126"/>
    </location>
</feature>
<dbReference type="GO" id="GO:0005337">
    <property type="term" value="F:nucleoside transmembrane transporter activity"/>
    <property type="evidence" value="ECO:0007669"/>
    <property type="project" value="InterPro"/>
</dbReference>
<keyword evidence="5 7" id="KW-1133">Transmembrane helix</keyword>
<dbReference type="eggNOG" id="COG1972">
    <property type="taxonomic scope" value="Bacteria"/>
</dbReference>
<dbReference type="GO" id="GO:0015293">
    <property type="term" value="F:symporter activity"/>
    <property type="evidence" value="ECO:0007669"/>
    <property type="project" value="TreeGrafter"/>
</dbReference>
<comment type="similarity">
    <text evidence="2">Belongs to the concentrative nucleoside transporter (CNT) (TC 2.A.41) family.</text>
</comment>
<evidence type="ECO:0000256" key="1">
    <source>
        <dbReference type="ARBA" id="ARBA00004651"/>
    </source>
</evidence>
<dbReference type="InterPro" id="IPR008276">
    <property type="entry name" value="C_nuclsd_transpt"/>
</dbReference>
<evidence type="ECO:0000313" key="12">
    <source>
        <dbReference type="Proteomes" id="UP000018769"/>
    </source>
</evidence>
<name>V6DHI8_9BACT</name>
<dbReference type="HOGENOM" id="CLU_016813_4_2_7"/>
<dbReference type="PATRIC" id="fig|673862.3.peg.906"/>
<evidence type="ECO:0000256" key="7">
    <source>
        <dbReference type="SAM" id="Phobius"/>
    </source>
</evidence>
<proteinExistence type="inferred from homology"/>
<dbReference type="OrthoDB" id="9766455at2"/>
<evidence type="ECO:0000259" key="8">
    <source>
        <dbReference type="Pfam" id="PF01773"/>
    </source>
</evidence>